<name>A0AAN4F8S0_ECOLX</name>
<accession>A0AAN4F8S0</accession>
<dbReference type="NCBIfam" id="NF041744">
    <property type="entry name" value="RdrB"/>
    <property type="match status" value="1"/>
</dbReference>
<dbReference type="InterPro" id="IPR006330">
    <property type="entry name" value="Ado/ade_deaminase"/>
</dbReference>
<dbReference type="PANTHER" id="PTHR11409:SF43">
    <property type="entry name" value="ADENOSINE DEAMINASE"/>
    <property type="match status" value="1"/>
</dbReference>
<dbReference type="SUPFAM" id="SSF51556">
    <property type="entry name" value="Metallo-dependent hydrolases"/>
    <property type="match status" value="1"/>
</dbReference>
<dbReference type="InterPro" id="IPR032466">
    <property type="entry name" value="Metal_Hydrolase"/>
</dbReference>
<protein>
    <recommendedName>
        <fullName evidence="2">Adenosine deaminase</fullName>
    </recommendedName>
</protein>
<dbReference type="AlphaFoldDB" id="A0AAN4F8S0"/>
<dbReference type="GO" id="GO:0043103">
    <property type="term" value="P:hypoxanthine salvage"/>
    <property type="evidence" value="ECO:0007669"/>
    <property type="project" value="TreeGrafter"/>
</dbReference>
<dbReference type="GO" id="GO:0006154">
    <property type="term" value="P:adenosine catabolic process"/>
    <property type="evidence" value="ECO:0007669"/>
    <property type="project" value="TreeGrafter"/>
</dbReference>
<dbReference type="PANTHER" id="PTHR11409">
    <property type="entry name" value="ADENOSINE DEAMINASE"/>
    <property type="match status" value="1"/>
</dbReference>
<dbReference type="GO" id="GO:0004000">
    <property type="term" value="F:adenosine deaminase activity"/>
    <property type="evidence" value="ECO:0007669"/>
    <property type="project" value="TreeGrafter"/>
</dbReference>
<gene>
    <name evidence="1" type="ORF">PWL68_004370</name>
</gene>
<evidence type="ECO:0000313" key="1">
    <source>
        <dbReference type="EMBL" id="EMM9724170.1"/>
    </source>
</evidence>
<dbReference type="EMBL" id="ABKSHZ030000017">
    <property type="protein sequence ID" value="EMM9724170.1"/>
    <property type="molecule type" value="Genomic_DNA"/>
</dbReference>
<organism evidence="1">
    <name type="scientific">Escherichia coli</name>
    <dbReference type="NCBI Taxonomy" id="562"/>
    <lineage>
        <taxon>Bacteria</taxon>
        <taxon>Pseudomonadati</taxon>
        <taxon>Pseudomonadota</taxon>
        <taxon>Gammaproteobacteria</taxon>
        <taxon>Enterobacterales</taxon>
        <taxon>Enterobacteriaceae</taxon>
        <taxon>Escherichia</taxon>
    </lineage>
</organism>
<comment type="caution">
    <text evidence="1">The sequence shown here is derived from an EMBL/GenBank/DDBJ whole genome shotgun (WGS) entry which is preliminary data.</text>
</comment>
<sequence>MYNQDPHWLIPTVYMASDRLFYHHITHHIDAGKRDVEASSGEEESIARAALDYQFYFGGRLRKEDIANSLQCWRAGASEEPHRFVIKKLVQRFLVWRGNGFEVKREQLESWLMLCSVFDPAWIIAAGYAELYHSSVLSERDVTVLLTGNQCPFAFPVENNDVHYADNHVHFNGHGYTSLSMLSFIERSHVVHDGFKWPYRQEYTYFESQRLQKENLPHWLCAYTSSLLKLIFNHQASIDHGQLSLDLSSHLTGDQLLTLDDIKSFYQPATAQQRILSLSTDNDLTGHAKWLLFCFGLMVGKEQPSYQLVLNNLIRGCNILRNYMVVSSLGLGQFMDFFGAARMGVQREKKFNDTVNFDNKPSVYREYRVGSDFLVGRKKKPNIYHHQLTDFFTQHDAINKAEHAHIVVHFSRRLAGAKRTDKRVEATRGKLFQLVREFEKFSTSLSMQHTVYQPDITAPGTNIDVRKLVRGYDVAGNENDLPIEVFAPALRVLRAAKYSAGEHWSIRLPRPFITVHAGEDYGHLLCGLRAIDEAVEFCQLGEGDRIGHGLALGVDAIKWAREQKRAYITAGQHIDNLVWAYHQAVKLSQHTAAHIPVMHELRDKIHHWSQRIFKDIYTPNLLYQAWLLRRNWPDYANLESVSANRLEWAPDWDALQEDHTPSVKNVTAYRLWQRYLNSGLHEKEPANRIICINCCPNDTESYLSPLSEDEDFISQGELKLYEAIQDYLTEKYSRLGLVFEACPTSNIYIGRFEKYHEHPLFRWNPPNPEWLATGGKFNQYGLRSGPLAVCLNTDDSALMPTTIANEHRLIRECCIQHYGINSWMADLWIDAIRQKGMMVFRANHLMQDDGNHTA</sequence>
<proteinExistence type="predicted"/>
<dbReference type="RefSeq" id="WP_001442952.1">
    <property type="nucleotide sequence ID" value="NZ_BFMR01000019.1"/>
</dbReference>
<dbReference type="GO" id="GO:0046103">
    <property type="term" value="P:inosine biosynthetic process"/>
    <property type="evidence" value="ECO:0007669"/>
    <property type="project" value="TreeGrafter"/>
</dbReference>
<evidence type="ECO:0008006" key="2">
    <source>
        <dbReference type="Google" id="ProtNLM"/>
    </source>
</evidence>
<dbReference type="GO" id="GO:0005829">
    <property type="term" value="C:cytosol"/>
    <property type="evidence" value="ECO:0007669"/>
    <property type="project" value="TreeGrafter"/>
</dbReference>
<reference evidence="1" key="1">
    <citation type="submission" date="2024-02" db="EMBL/GenBank/DDBJ databases">
        <authorList>
            <consortium name="Clinical and Environmental Microbiology Branch: Whole genome sequencing antimicrobial resistance pathogens in the healthcare setting"/>
        </authorList>
    </citation>
    <scope>NUCLEOTIDE SEQUENCE</scope>
    <source>
        <strain evidence="1">2023QG-00028</strain>
    </source>
</reference>
<dbReference type="Gene3D" id="3.20.20.140">
    <property type="entry name" value="Metal-dependent hydrolases"/>
    <property type="match status" value="2"/>
</dbReference>